<dbReference type="GO" id="GO:0008233">
    <property type="term" value="F:peptidase activity"/>
    <property type="evidence" value="ECO:0007669"/>
    <property type="project" value="UniProtKB-KW"/>
</dbReference>
<dbReference type="InterPro" id="IPR038366">
    <property type="entry name" value="Znf_CppX_C4_sf"/>
</dbReference>
<dbReference type="InterPro" id="IPR050052">
    <property type="entry name" value="ATP-dep_Clp_protease_ClpX"/>
</dbReference>
<dbReference type="FunFam" id="3.40.50.300:FF:000005">
    <property type="entry name" value="ATP-dependent Clp protease ATP-binding subunit ClpX"/>
    <property type="match status" value="1"/>
</dbReference>
<dbReference type="FunFam" id="1.10.8.60:FF:000002">
    <property type="entry name" value="ATP-dependent Clp protease ATP-binding subunit ClpX"/>
    <property type="match status" value="1"/>
</dbReference>
<dbReference type="GO" id="GO:0008270">
    <property type="term" value="F:zinc ion binding"/>
    <property type="evidence" value="ECO:0007669"/>
    <property type="project" value="UniProtKB-UniRule"/>
</dbReference>
<dbReference type="STRING" id="415015.SAMN05660462_01790"/>
<keyword evidence="3 6" id="KW-0862">Zinc</keyword>
<evidence type="ECO:0000313" key="10">
    <source>
        <dbReference type="Proteomes" id="UP000198625"/>
    </source>
</evidence>
<evidence type="ECO:0000256" key="6">
    <source>
        <dbReference type="HAMAP-Rule" id="MF_00175"/>
    </source>
</evidence>
<dbReference type="AlphaFoldDB" id="A0A1H3Q541"/>
<evidence type="ECO:0000256" key="3">
    <source>
        <dbReference type="ARBA" id="ARBA00022833"/>
    </source>
</evidence>
<dbReference type="Pfam" id="PF10431">
    <property type="entry name" value="ClpB_D2-small"/>
    <property type="match status" value="1"/>
</dbReference>
<evidence type="ECO:0000256" key="2">
    <source>
        <dbReference type="ARBA" id="ARBA00022741"/>
    </source>
</evidence>
<dbReference type="OrthoDB" id="9804062at2"/>
<dbReference type="SMART" id="SM00994">
    <property type="entry name" value="zf-C4_ClpX"/>
    <property type="match status" value="1"/>
</dbReference>
<dbReference type="NCBIfam" id="NF003745">
    <property type="entry name" value="PRK05342.1"/>
    <property type="match status" value="1"/>
</dbReference>
<dbReference type="PANTHER" id="PTHR48102:SF7">
    <property type="entry name" value="ATP-DEPENDENT CLP PROTEASE ATP-BINDING SUBUNIT CLPX-LIKE, MITOCHONDRIAL"/>
    <property type="match status" value="1"/>
</dbReference>
<proteinExistence type="inferred from homology"/>
<protein>
    <recommendedName>
        <fullName evidence="6">ATP-dependent Clp protease ATP-binding subunit ClpX</fullName>
    </recommendedName>
</protein>
<evidence type="ECO:0000259" key="8">
    <source>
        <dbReference type="PROSITE" id="PS51902"/>
    </source>
</evidence>
<dbReference type="Gene3D" id="3.40.50.300">
    <property type="entry name" value="P-loop containing nucleotide triphosphate hydrolases"/>
    <property type="match status" value="1"/>
</dbReference>
<dbReference type="Gene3D" id="1.10.8.60">
    <property type="match status" value="1"/>
</dbReference>
<sequence>MAKYEEKQLKCSFCGKSQEQVRRLVAGPNVYICDECIELCQEIIDEEFEDNFELDMKELPKPADIKKVLDEYVVKQDRAKRALAVAVYNHYKRINRKTLTDDIELQKSNIVMIGPTGSGKTLLAQTLARILNVPFAIADATSLTEAGYVGEDVENILLKLIQAADYDIERAEKGIVYIDEIDKIARKSENPSITRDVSGEGVQQALLKILEGTVASVPPQGGRKHPHQEFIQIDTTNILFIVGGAFDGLEKIIQRRIGKKSMGFGAQIQSKEITDVGEVLKHLQSEDLLKFGLIPEFVGRLPVLVTLSQLDKEALIEILTTPKNALVKQYKELFNMDGVELEIDNEALEVVAEKAIERKSGARGLRGILEEIMLDIMYEIPSREDIEKCVITKDTIINKKEPTLVLSDKRKKKKGKKTNKEETA</sequence>
<dbReference type="Pfam" id="PF06689">
    <property type="entry name" value="zf-C4_ClpX"/>
    <property type="match status" value="1"/>
</dbReference>
<dbReference type="InterPro" id="IPR004487">
    <property type="entry name" value="Clp_protease_ATP-bd_su_ClpX"/>
</dbReference>
<feature type="binding site" evidence="6 7">
    <location>
        <position position="11"/>
    </location>
    <ligand>
        <name>Zn(2+)</name>
        <dbReference type="ChEBI" id="CHEBI:29105"/>
    </ligand>
</feature>
<dbReference type="InterPro" id="IPR010603">
    <property type="entry name" value="Znf_CppX_C4"/>
</dbReference>
<dbReference type="GO" id="GO:0051082">
    <property type="term" value="F:unfolded protein binding"/>
    <property type="evidence" value="ECO:0007669"/>
    <property type="project" value="UniProtKB-UniRule"/>
</dbReference>
<dbReference type="RefSeq" id="WP_091730070.1">
    <property type="nucleotide sequence ID" value="NZ_FNQE01000018.1"/>
</dbReference>
<dbReference type="InterPro" id="IPR019489">
    <property type="entry name" value="Clp_ATPase_C"/>
</dbReference>
<dbReference type="Pfam" id="PF07724">
    <property type="entry name" value="AAA_2"/>
    <property type="match status" value="1"/>
</dbReference>
<dbReference type="NCBIfam" id="TIGR00382">
    <property type="entry name" value="clpX"/>
    <property type="match status" value="1"/>
</dbReference>
<dbReference type="GO" id="GO:0005524">
    <property type="term" value="F:ATP binding"/>
    <property type="evidence" value="ECO:0007669"/>
    <property type="project" value="UniProtKB-UniRule"/>
</dbReference>
<dbReference type="InterPro" id="IPR046425">
    <property type="entry name" value="ClpX_bact"/>
</dbReference>
<comment type="function">
    <text evidence="6">ATP-dependent specificity component of the Clp protease. It directs the protease to specific substrates. Can perform chaperone functions in the absence of ClpP.</text>
</comment>
<dbReference type="SUPFAM" id="SSF52540">
    <property type="entry name" value="P-loop containing nucleoside triphosphate hydrolases"/>
    <property type="match status" value="1"/>
</dbReference>
<dbReference type="InterPro" id="IPR059188">
    <property type="entry name" value="Znf_CLPX-like"/>
</dbReference>
<accession>A0A1H3Q541</accession>
<dbReference type="CDD" id="cd19497">
    <property type="entry name" value="RecA-like_ClpX"/>
    <property type="match status" value="1"/>
</dbReference>
<dbReference type="GO" id="GO:0009376">
    <property type="term" value="C:HslUV protease complex"/>
    <property type="evidence" value="ECO:0007669"/>
    <property type="project" value="TreeGrafter"/>
</dbReference>
<evidence type="ECO:0000256" key="5">
    <source>
        <dbReference type="ARBA" id="ARBA00023186"/>
    </source>
</evidence>
<evidence type="ECO:0000313" key="9">
    <source>
        <dbReference type="EMBL" id="SDZ08291.1"/>
    </source>
</evidence>
<evidence type="ECO:0000256" key="1">
    <source>
        <dbReference type="ARBA" id="ARBA00022723"/>
    </source>
</evidence>
<dbReference type="Gene3D" id="6.20.220.10">
    <property type="entry name" value="ClpX chaperone, C4-type zinc finger domain"/>
    <property type="match status" value="1"/>
</dbReference>
<feature type="binding site" evidence="6 7">
    <location>
        <position position="14"/>
    </location>
    <ligand>
        <name>Zn(2+)</name>
        <dbReference type="ChEBI" id="CHEBI:29105"/>
    </ligand>
</feature>
<dbReference type="PROSITE" id="PS51902">
    <property type="entry name" value="CLPX_ZB"/>
    <property type="match status" value="1"/>
</dbReference>
<dbReference type="InterPro" id="IPR003593">
    <property type="entry name" value="AAA+_ATPase"/>
</dbReference>
<keyword evidence="9" id="KW-0645">Protease</keyword>
<evidence type="ECO:0000256" key="7">
    <source>
        <dbReference type="PROSITE-ProRule" id="PRU01250"/>
    </source>
</evidence>
<dbReference type="GO" id="GO:0051603">
    <property type="term" value="P:proteolysis involved in protein catabolic process"/>
    <property type="evidence" value="ECO:0007669"/>
    <property type="project" value="TreeGrafter"/>
</dbReference>
<dbReference type="GO" id="GO:0051301">
    <property type="term" value="P:cell division"/>
    <property type="evidence" value="ECO:0007669"/>
    <property type="project" value="TreeGrafter"/>
</dbReference>
<dbReference type="InterPro" id="IPR003959">
    <property type="entry name" value="ATPase_AAA_core"/>
</dbReference>
<keyword evidence="1 6" id="KW-0479">Metal-binding</keyword>
<dbReference type="GO" id="GO:0016887">
    <property type="term" value="F:ATP hydrolysis activity"/>
    <property type="evidence" value="ECO:0007669"/>
    <property type="project" value="InterPro"/>
</dbReference>
<name>A0A1H3Q541_9FIRM</name>
<dbReference type="HAMAP" id="MF_00175">
    <property type="entry name" value="ClpX"/>
    <property type="match status" value="1"/>
</dbReference>
<dbReference type="Proteomes" id="UP000198625">
    <property type="component" value="Unassembled WGS sequence"/>
</dbReference>
<dbReference type="SUPFAM" id="SSF57716">
    <property type="entry name" value="Glucocorticoid receptor-like (DNA-binding domain)"/>
    <property type="match status" value="1"/>
</dbReference>
<gene>
    <name evidence="6" type="primary">clpX</name>
    <name evidence="9" type="ORF">SAMN05660462_01790</name>
</gene>
<feature type="binding site" evidence="6 7">
    <location>
        <position position="36"/>
    </location>
    <ligand>
        <name>Zn(2+)</name>
        <dbReference type="ChEBI" id="CHEBI:29105"/>
    </ligand>
</feature>
<keyword evidence="9" id="KW-0378">Hydrolase</keyword>
<evidence type="ECO:0000256" key="4">
    <source>
        <dbReference type="ARBA" id="ARBA00022840"/>
    </source>
</evidence>
<dbReference type="GO" id="GO:0046983">
    <property type="term" value="F:protein dimerization activity"/>
    <property type="evidence" value="ECO:0007669"/>
    <property type="project" value="UniProtKB-UniRule"/>
</dbReference>
<dbReference type="SMART" id="SM01086">
    <property type="entry name" value="ClpB_D2-small"/>
    <property type="match status" value="1"/>
</dbReference>
<dbReference type="InterPro" id="IPR027417">
    <property type="entry name" value="P-loop_NTPase"/>
</dbReference>
<keyword evidence="2 6" id="KW-0547">Nucleotide-binding</keyword>
<organism evidence="9 10">
    <name type="scientific">Proteiniborus ethanoligenes</name>
    <dbReference type="NCBI Taxonomy" id="415015"/>
    <lineage>
        <taxon>Bacteria</taxon>
        <taxon>Bacillati</taxon>
        <taxon>Bacillota</taxon>
        <taxon>Clostridia</taxon>
        <taxon>Eubacteriales</taxon>
        <taxon>Proteiniborus</taxon>
    </lineage>
</organism>
<comment type="subunit">
    <text evidence="6">Component of the ClpX-ClpP complex. Forms a hexameric ring that, in the presence of ATP, binds to fourteen ClpP subunits assembled into a disk-like structure with a central cavity, resembling the structure of eukaryotic proteasomes.</text>
</comment>
<keyword evidence="10" id="KW-1185">Reference proteome</keyword>
<comment type="similarity">
    <text evidence="6 7">Belongs to the ClpX chaperone family.</text>
</comment>
<feature type="domain" description="ClpX-type ZB" evidence="8">
    <location>
        <begin position="1"/>
        <end position="52"/>
    </location>
</feature>
<dbReference type="GO" id="GO:0140662">
    <property type="term" value="F:ATP-dependent protein folding chaperone"/>
    <property type="evidence" value="ECO:0007669"/>
    <property type="project" value="InterPro"/>
</dbReference>
<dbReference type="PANTHER" id="PTHR48102">
    <property type="entry name" value="ATP-DEPENDENT CLP PROTEASE ATP-BINDING SUBUNIT CLPX-LIKE, MITOCHONDRIAL-RELATED"/>
    <property type="match status" value="1"/>
</dbReference>
<reference evidence="10" key="1">
    <citation type="submission" date="2016-10" db="EMBL/GenBank/DDBJ databases">
        <authorList>
            <person name="Varghese N."/>
            <person name="Submissions S."/>
        </authorList>
    </citation>
    <scope>NUCLEOTIDE SEQUENCE [LARGE SCALE GENOMIC DNA]</scope>
    <source>
        <strain evidence="10">DSM 21650</strain>
    </source>
</reference>
<feature type="binding site" evidence="6">
    <location>
        <begin position="115"/>
        <end position="122"/>
    </location>
    <ligand>
        <name>ATP</name>
        <dbReference type="ChEBI" id="CHEBI:30616"/>
    </ligand>
</feature>
<keyword evidence="4 6" id="KW-0067">ATP-binding</keyword>
<feature type="binding site" evidence="6 7">
    <location>
        <position position="33"/>
    </location>
    <ligand>
        <name>Zn(2+)</name>
        <dbReference type="ChEBI" id="CHEBI:29105"/>
    </ligand>
</feature>
<dbReference type="SMART" id="SM00382">
    <property type="entry name" value="AAA"/>
    <property type="match status" value="1"/>
</dbReference>
<keyword evidence="5 6" id="KW-0143">Chaperone</keyword>
<dbReference type="EMBL" id="FNQE01000018">
    <property type="protein sequence ID" value="SDZ08291.1"/>
    <property type="molecule type" value="Genomic_DNA"/>
</dbReference>